<gene>
    <name evidence="2" type="ORF">P7K49_020271</name>
</gene>
<evidence type="ECO:0000313" key="2">
    <source>
        <dbReference type="EMBL" id="KAK2102604.1"/>
    </source>
</evidence>
<keyword evidence="3" id="KW-1185">Reference proteome</keyword>
<feature type="region of interest" description="Disordered" evidence="1">
    <location>
        <begin position="54"/>
        <end position="151"/>
    </location>
</feature>
<dbReference type="Proteomes" id="UP001266305">
    <property type="component" value="Unassembled WGS sequence"/>
</dbReference>
<proteinExistence type="predicted"/>
<evidence type="ECO:0000256" key="1">
    <source>
        <dbReference type="SAM" id="MobiDB-lite"/>
    </source>
</evidence>
<dbReference type="EMBL" id="JASSZA010000009">
    <property type="protein sequence ID" value="KAK2102604.1"/>
    <property type="molecule type" value="Genomic_DNA"/>
</dbReference>
<feature type="compositionally biased region" description="Basic residues" evidence="1">
    <location>
        <begin position="122"/>
        <end position="133"/>
    </location>
</feature>
<evidence type="ECO:0000313" key="3">
    <source>
        <dbReference type="Proteomes" id="UP001266305"/>
    </source>
</evidence>
<feature type="compositionally biased region" description="Basic and acidic residues" evidence="1">
    <location>
        <begin position="139"/>
        <end position="151"/>
    </location>
</feature>
<feature type="compositionally biased region" description="Low complexity" evidence="1">
    <location>
        <begin position="109"/>
        <end position="121"/>
    </location>
</feature>
<sequence length="151" mass="15970">MLPWAAAAWETLQPPPSPPRAATVRAGSRAEAVTQTHAALRRYVKRYRQCKLSLAEEGGSDRGGEGAGTPEVTPLAAQEPETQLVGGRDMRVEPGLVPPTNPASLLRTGSEASSSAGQARGRALRSHAHHVPPRCRVSQPKEGRIEGAGRT</sequence>
<reference evidence="2 3" key="1">
    <citation type="submission" date="2023-05" db="EMBL/GenBank/DDBJ databases">
        <title>B98-5 Cell Line De Novo Hybrid Assembly: An Optical Mapping Approach.</title>
        <authorList>
            <person name="Kananen K."/>
            <person name="Auerbach J.A."/>
            <person name="Kautto E."/>
            <person name="Blachly J.S."/>
        </authorList>
    </citation>
    <scope>NUCLEOTIDE SEQUENCE [LARGE SCALE GENOMIC DNA]</scope>
    <source>
        <strain evidence="2">B95-8</strain>
        <tissue evidence="2">Cell line</tissue>
    </source>
</reference>
<protein>
    <submittedName>
        <fullName evidence="2">Uncharacterized protein</fullName>
    </submittedName>
</protein>
<name>A0ABQ9UZR2_SAGOE</name>
<comment type="caution">
    <text evidence="2">The sequence shown here is derived from an EMBL/GenBank/DDBJ whole genome shotgun (WGS) entry which is preliminary data.</text>
</comment>
<organism evidence="2 3">
    <name type="scientific">Saguinus oedipus</name>
    <name type="common">Cotton-top tamarin</name>
    <name type="synonym">Oedipomidas oedipus</name>
    <dbReference type="NCBI Taxonomy" id="9490"/>
    <lineage>
        <taxon>Eukaryota</taxon>
        <taxon>Metazoa</taxon>
        <taxon>Chordata</taxon>
        <taxon>Craniata</taxon>
        <taxon>Vertebrata</taxon>
        <taxon>Euteleostomi</taxon>
        <taxon>Mammalia</taxon>
        <taxon>Eutheria</taxon>
        <taxon>Euarchontoglires</taxon>
        <taxon>Primates</taxon>
        <taxon>Haplorrhini</taxon>
        <taxon>Platyrrhini</taxon>
        <taxon>Cebidae</taxon>
        <taxon>Callitrichinae</taxon>
        <taxon>Saguinus</taxon>
    </lineage>
</organism>
<feature type="region of interest" description="Disordered" evidence="1">
    <location>
        <begin position="1"/>
        <end position="30"/>
    </location>
</feature>
<accession>A0ABQ9UZR2</accession>